<comment type="caution">
    <text evidence="2">The sequence shown here is derived from an EMBL/GenBank/DDBJ whole genome shotgun (WGS) entry which is preliminary data.</text>
</comment>
<proteinExistence type="predicted"/>
<gene>
    <name evidence="2" type="ORF">PFLUV_G00076680</name>
</gene>
<accession>A0A6A5FI36</accession>
<name>A0A6A5FI36_PERFL</name>
<organism evidence="2 3">
    <name type="scientific">Perca fluviatilis</name>
    <name type="common">European perch</name>
    <dbReference type="NCBI Taxonomy" id="8168"/>
    <lineage>
        <taxon>Eukaryota</taxon>
        <taxon>Metazoa</taxon>
        <taxon>Chordata</taxon>
        <taxon>Craniata</taxon>
        <taxon>Vertebrata</taxon>
        <taxon>Euteleostomi</taxon>
        <taxon>Actinopterygii</taxon>
        <taxon>Neopterygii</taxon>
        <taxon>Teleostei</taxon>
        <taxon>Neoteleostei</taxon>
        <taxon>Acanthomorphata</taxon>
        <taxon>Eupercaria</taxon>
        <taxon>Perciformes</taxon>
        <taxon>Percoidei</taxon>
        <taxon>Percidae</taxon>
        <taxon>Percinae</taxon>
        <taxon>Perca</taxon>
    </lineage>
</organism>
<evidence type="ECO:0000313" key="3">
    <source>
        <dbReference type="Proteomes" id="UP000465112"/>
    </source>
</evidence>
<dbReference type="Proteomes" id="UP000465112">
    <property type="component" value="Chromosome 6"/>
</dbReference>
<sequence>MEAAAEMQNLLLAPPDGVDLTQRQEAAERSVSANRSQVHSDHTRARHGTARCTEGDAHFRSETHRKDLKAKKALPCETHDRQRVKDAVKPLRGCGVRVVRVVHAALLRVQVRVNGRSGAPVPAGLETPSLWTHTGLLATCCPAEILKDISGHLLFKIYVFLPSKLQR</sequence>
<keyword evidence="3" id="KW-1185">Reference proteome</keyword>
<protein>
    <submittedName>
        <fullName evidence="2">Uncharacterized protein</fullName>
    </submittedName>
</protein>
<evidence type="ECO:0000313" key="2">
    <source>
        <dbReference type="EMBL" id="KAF1389743.1"/>
    </source>
</evidence>
<reference evidence="2 3" key="1">
    <citation type="submission" date="2019-06" db="EMBL/GenBank/DDBJ databases">
        <title>A chromosome-scale genome assembly of the European perch, Perca fluviatilis.</title>
        <authorList>
            <person name="Roques C."/>
            <person name="Zahm M."/>
            <person name="Cabau C."/>
            <person name="Klopp C."/>
            <person name="Bouchez O."/>
            <person name="Donnadieu C."/>
            <person name="Kuhl H."/>
            <person name="Gislard M."/>
            <person name="Guendouz S."/>
            <person name="Journot L."/>
            <person name="Haffray P."/>
            <person name="Bestin A."/>
            <person name="Morvezen R."/>
            <person name="Feron R."/>
            <person name="Wen M."/>
            <person name="Jouanno E."/>
            <person name="Herpin A."/>
            <person name="Schartl M."/>
            <person name="Postlethwait J."/>
            <person name="Schaerlinger B."/>
            <person name="Chardard D."/>
            <person name="Lecocq T."/>
            <person name="Poncet C."/>
            <person name="Jaffrelo L."/>
            <person name="Lampietro C."/>
            <person name="Guiguen Y."/>
        </authorList>
    </citation>
    <scope>NUCLEOTIDE SEQUENCE [LARGE SCALE GENOMIC DNA]</scope>
    <source>
        <tissue evidence="2">Blood</tissue>
    </source>
</reference>
<dbReference type="AlphaFoldDB" id="A0A6A5FI36"/>
<evidence type="ECO:0000256" key="1">
    <source>
        <dbReference type="SAM" id="MobiDB-lite"/>
    </source>
</evidence>
<dbReference type="EMBL" id="VHII01000006">
    <property type="protein sequence ID" value="KAF1389743.1"/>
    <property type="molecule type" value="Genomic_DNA"/>
</dbReference>
<feature type="region of interest" description="Disordered" evidence="1">
    <location>
        <begin position="23"/>
        <end position="53"/>
    </location>
</feature>